<feature type="compositionally biased region" description="Basic and acidic residues" evidence="1">
    <location>
        <begin position="358"/>
        <end position="376"/>
    </location>
</feature>
<gene>
    <name evidence="2" type="ORF">AB1300_24780</name>
</gene>
<protein>
    <submittedName>
        <fullName evidence="2">CdaR family protein</fullName>
    </submittedName>
</protein>
<dbReference type="InterPro" id="IPR053154">
    <property type="entry name" value="c-di-AMP_regulator"/>
</dbReference>
<dbReference type="Proteomes" id="UP001558534">
    <property type="component" value="Unassembled WGS sequence"/>
</dbReference>
<dbReference type="Gene3D" id="2.170.120.30">
    <property type="match status" value="1"/>
</dbReference>
<reference evidence="2 3" key="1">
    <citation type="submission" date="2024-07" db="EMBL/GenBank/DDBJ databases">
        <title>Characterization of a bacterium isolated from hydrolysated instant sea cucumber by whole-genome sequencing and metabolomics.</title>
        <authorList>
            <person name="Luo X."/>
            <person name="Zhang Z."/>
            <person name="Zheng Z."/>
            <person name="Zhang W."/>
            <person name="Ming T."/>
            <person name="Jiao L."/>
            <person name="Su X."/>
            <person name="Kong F."/>
            <person name="Xu J."/>
        </authorList>
    </citation>
    <scope>NUCLEOTIDE SEQUENCE [LARGE SCALE GENOMIC DNA]</scope>
    <source>
        <strain evidence="2 3">XL-2024</strain>
    </source>
</reference>
<organism evidence="2 3">
    <name type="scientific">Lysinibacillus xylanilyticus</name>
    <dbReference type="NCBI Taxonomy" id="582475"/>
    <lineage>
        <taxon>Bacteria</taxon>
        <taxon>Bacillati</taxon>
        <taxon>Bacillota</taxon>
        <taxon>Bacilli</taxon>
        <taxon>Bacillales</taxon>
        <taxon>Bacillaceae</taxon>
        <taxon>Lysinibacillus</taxon>
    </lineage>
</organism>
<proteinExistence type="predicted"/>
<sequence length="376" mass="41384">MDKMMDSPWVLRIIALILACLLFFSVRTELSPLNKTITSEQTTVIRDVPVDVFYDDKNLIVTGIPKTVDVTIKGPMPLVIQAQTSKDFSVFVDLSKLLIGEHNVALKYENISDKLQVTLDPATVKVSIEEKVTQEFRVDPEMNNRLIEQGYILEGMTANPATVYVTGPKSVIENISYVKATVTGEKGMKEPFSQVATVKVLDRDLNKLDVKIEPETVKVQVDIGAYSRELPVVLKEVGKAADGIIVNKLTFNPTTVKVYGRKSIIDTLTAIPIEVDLSKITESKTYEFDVKLPEGVTSGSASKIKVKADITKVEQEKTTTTTTTTTPEPTPDAKPDTKPDSKPDAKPDPNPSPPSEESNDHSEDNTTTEKTEDVDS</sequence>
<accession>A0ABV3W5I6</accession>
<dbReference type="PANTHER" id="PTHR37804">
    <property type="entry name" value="CDAA REGULATORY PROTEIN CDAR"/>
    <property type="match status" value="1"/>
</dbReference>
<feature type="compositionally biased region" description="Basic and acidic residues" evidence="1">
    <location>
        <begin position="331"/>
        <end position="347"/>
    </location>
</feature>
<dbReference type="RefSeq" id="WP_368638684.1">
    <property type="nucleotide sequence ID" value="NZ_JBFRHK010000028.1"/>
</dbReference>
<feature type="region of interest" description="Disordered" evidence="1">
    <location>
        <begin position="315"/>
        <end position="376"/>
    </location>
</feature>
<feature type="compositionally biased region" description="Low complexity" evidence="1">
    <location>
        <begin position="318"/>
        <end position="327"/>
    </location>
</feature>
<dbReference type="Gene3D" id="2.170.120.40">
    <property type="entry name" value="YbbR-like domain"/>
    <property type="match status" value="2"/>
</dbReference>
<evidence type="ECO:0000313" key="2">
    <source>
        <dbReference type="EMBL" id="MEX3748296.1"/>
    </source>
</evidence>
<dbReference type="InterPro" id="IPR012505">
    <property type="entry name" value="YbbR"/>
</dbReference>
<dbReference type="Pfam" id="PF07949">
    <property type="entry name" value="YbbR"/>
    <property type="match status" value="3"/>
</dbReference>
<evidence type="ECO:0000256" key="1">
    <source>
        <dbReference type="SAM" id="MobiDB-lite"/>
    </source>
</evidence>
<dbReference type="PANTHER" id="PTHR37804:SF1">
    <property type="entry name" value="CDAA REGULATORY PROTEIN CDAR"/>
    <property type="match status" value="1"/>
</dbReference>
<keyword evidence="3" id="KW-1185">Reference proteome</keyword>
<comment type="caution">
    <text evidence="2">The sequence shown here is derived from an EMBL/GenBank/DDBJ whole genome shotgun (WGS) entry which is preliminary data.</text>
</comment>
<name>A0ABV3W5I6_9BACI</name>
<dbReference type="EMBL" id="JBFRHK010000028">
    <property type="protein sequence ID" value="MEX3748296.1"/>
    <property type="molecule type" value="Genomic_DNA"/>
</dbReference>
<evidence type="ECO:0000313" key="3">
    <source>
        <dbReference type="Proteomes" id="UP001558534"/>
    </source>
</evidence>